<accession>Q8T362</accession>
<feature type="region of interest" description="Disordered" evidence="10">
    <location>
        <begin position="159"/>
        <end position="188"/>
    </location>
</feature>
<proteinExistence type="evidence at transcript level"/>
<dbReference type="GO" id="GO:0000978">
    <property type="term" value="F:RNA polymerase II cis-regulatory region sequence-specific DNA binding"/>
    <property type="evidence" value="ECO:0007669"/>
    <property type="project" value="TreeGrafter"/>
</dbReference>
<dbReference type="FunFam" id="3.30.160.60:FF:000860">
    <property type="entry name" value="zinc finger protein SNAI2"/>
    <property type="match status" value="1"/>
</dbReference>
<dbReference type="InterPro" id="IPR036236">
    <property type="entry name" value="Znf_C2H2_sf"/>
</dbReference>
<dbReference type="SMART" id="SM00355">
    <property type="entry name" value="ZnF_C2H2"/>
    <property type="match status" value="4"/>
</dbReference>
<evidence type="ECO:0000256" key="2">
    <source>
        <dbReference type="ARBA" id="ARBA00022723"/>
    </source>
</evidence>
<evidence type="ECO:0000259" key="11">
    <source>
        <dbReference type="PROSITE" id="PS50157"/>
    </source>
</evidence>
<feature type="domain" description="C2H2-type" evidence="11">
    <location>
        <begin position="280"/>
        <end position="307"/>
    </location>
</feature>
<comment type="similarity">
    <text evidence="8">Belongs to the snail C2H2-type zinc-finger protein family.</text>
</comment>
<keyword evidence="2" id="KW-0479">Metal-binding</keyword>
<evidence type="ECO:0000256" key="10">
    <source>
        <dbReference type="SAM" id="MobiDB-lite"/>
    </source>
</evidence>
<keyword evidence="6" id="KW-0238">DNA-binding</keyword>
<feature type="region of interest" description="Disordered" evidence="10">
    <location>
        <begin position="34"/>
        <end position="65"/>
    </location>
</feature>
<dbReference type="Pfam" id="PF00096">
    <property type="entry name" value="zf-C2H2"/>
    <property type="match status" value="3"/>
</dbReference>
<evidence type="ECO:0000256" key="6">
    <source>
        <dbReference type="ARBA" id="ARBA00023125"/>
    </source>
</evidence>
<protein>
    <submittedName>
        <fullName evidence="12">Snail zinc finger protein</fullName>
    </submittedName>
</protein>
<feature type="compositionally biased region" description="Polar residues" evidence="10">
    <location>
        <begin position="50"/>
        <end position="65"/>
    </location>
</feature>
<feature type="domain" description="C2H2-type" evidence="11">
    <location>
        <begin position="308"/>
        <end position="339"/>
    </location>
</feature>
<dbReference type="PROSITE" id="PS00028">
    <property type="entry name" value="ZINC_FINGER_C2H2_1"/>
    <property type="match status" value="3"/>
</dbReference>
<dbReference type="InterPro" id="IPR013087">
    <property type="entry name" value="Znf_C2H2_type"/>
</dbReference>
<evidence type="ECO:0000256" key="8">
    <source>
        <dbReference type="ARBA" id="ARBA00037948"/>
    </source>
</evidence>
<dbReference type="EMBL" id="AJ428496">
    <property type="protein sequence ID" value="CAD21523.1"/>
    <property type="molecule type" value="mRNA"/>
</dbReference>
<dbReference type="AlphaFoldDB" id="Q8T362"/>
<gene>
    <name evidence="12" type="primary">Snail</name>
</gene>
<evidence type="ECO:0000256" key="4">
    <source>
        <dbReference type="ARBA" id="ARBA00022771"/>
    </source>
</evidence>
<evidence type="ECO:0000256" key="1">
    <source>
        <dbReference type="ARBA" id="ARBA00004123"/>
    </source>
</evidence>
<dbReference type="GO" id="GO:0008270">
    <property type="term" value="F:zinc ion binding"/>
    <property type="evidence" value="ECO:0007669"/>
    <property type="project" value="UniProtKB-KW"/>
</dbReference>
<dbReference type="FunFam" id="3.30.160.60:FF:000693">
    <property type="entry name" value="Snail family zinc finger 1a"/>
    <property type="match status" value="1"/>
</dbReference>
<evidence type="ECO:0000256" key="7">
    <source>
        <dbReference type="ARBA" id="ARBA00023242"/>
    </source>
</evidence>
<feature type="domain" description="C2H2-type" evidence="11">
    <location>
        <begin position="252"/>
        <end position="279"/>
    </location>
</feature>
<dbReference type="FunFam" id="3.30.160.60:FF:000942">
    <property type="entry name" value="Snail zinc finger protein"/>
    <property type="match status" value="1"/>
</dbReference>
<dbReference type="GO" id="GO:0005634">
    <property type="term" value="C:nucleus"/>
    <property type="evidence" value="ECO:0007669"/>
    <property type="project" value="UniProtKB-SubCell"/>
</dbReference>
<evidence type="ECO:0000256" key="9">
    <source>
        <dbReference type="PROSITE-ProRule" id="PRU00042"/>
    </source>
</evidence>
<keyword evidence="3" id="KW-0677">Repeat</keyword>
<organism evidence="12">
    <name type="scientific">Podocoryna carnea</name>
    <name type="common">Hydrozoan</name>
    <dbReference type="NCBI Taxonomy" id="6096"/>
    <lineage>
        <taxon>Eukaryota</taxon>
        <taxon>Metazoa</taxon>
        <taxon>Cnidaria</taxon>
        <taxon>Hydrozoa</taxon>
        <taxon>Hydroidolina</taxon>
        <taxon>Anthoathecata</taxon>
        <taxon>Filifera</taxon>
        <taxon>Hydractiniidae</taxon>
        <taxon>Podocoryna</taxon>
    </lineage>
</organism>
<feature type="compositionally biased region" description="Basic and acidic residues" evidence="10">
    <location>
        <begin position="159"/>
        <end position="186"/>
    </location>
</feature>
<reference evidence="12" key="1">
    <citation type="journal article" date="2002" name="Dev. Biol.">
        <title>Conservation of Brachyury, Mef2, and Snail in the myogenic lineage of jellyfish: a connection to the mesoderm of bilateria.</title>
        <authorList>
            <person name="Spring J."/>
            <person name="Yanze N."/>
            <person name="Josch C."/>
            <person name="Middel A.M."/>
            <person name="Winninger B."/>
            <person name="Schmid V."/>
        </authorList>
    </citation>
    <scope>NUCLEOTIDE SEQUENCE</scope>
</reference>
<dbReference type="PANTHER" id="PTHR23235:SF176">
    <property type="entry name" value="C2H2-TYPE DOMAIN-CONTAINING PROTEIN"/>
    <property type="match status" value="1"/>
</dbReference>
<evidence type="ECO:0000256" key="5">
    <source>
        <dbReference type="ARBA" id="ARBA00022833"/>
    </source>
</evidence>
<feature type="domain" description="C2H2-type" evidence="11">
    <location>
        <begin position="226"/>
        <end position="249"/>
    </location>
</feature>
<dbReference type="PANTHER" id="PTHR23235">
    <property type="entry name" value="KRUEPPEL-LIKE TRANSCRIPTION FACTOR"/>
    <property type="match status" value="1"/>
</dbReference>
<dbReference type="FunFam" id="3.30.160.60:FF:000207">
    <property type="entry name" value="zinc finger protein SNAI2"/>
    <property type="match status" value="1"/>
</dbReference>
<evidence type="ECO:0000256" key="3">
    <source>
        <dbReference type="ARBA" id="ARBA00022737"/>
    </source>
</evidence>
<name>Q8T362_PODCA</name>
<sequence length="341" mass="39487">MPRSFLVKKKMHLDECLRQQEDRLADECPPPISASLAPVSTPLTEKQECSEGTDNNNSVVSPINMNNRGEKPPIVYSVPVYYQPVHTPQYFIPHQSQDFWSTRFPFYVKPRTYSPDNRLEQEAPKVIVMPSSNNNVPLTNNENKSDVIVDKAYTRVKKERVEEKSHTNFESENAEEKHNDENHNDENQNESIIIVKPSDFIDKSKEQINVPKKSKVPRKGKNSRHYSCKYCDKDYMSLGALKMHIRTHTLPCQCKICGKSFSRPWLLQGHIRTHTGERPFVCSYCGRAFADRSNLRAHMQTHVDVKKYECRKCMKSFSRMSLLTKHEEFDCTTPFTEVPSV</sequence>
<dbReference type="Gene3D" id="3.30.160.60">
    <property type="entry name" value="Classic Zinc Finger"/>
    <property type="match status" value="4"/>
</dbReference>
<dbReference type="GO" id="GO:0000981">
    <property type="term" value="F:DNA-binding transcription factor activity, RNA polymerase II-specific"/>
    <property type="evidence" value="ECO:0007669"/>
    <property type="project" value="TreeGrafter"/>
</dbReference>
<keyword evidence="5" id="KW-0862">Zinc</keyword>
<keyword evidence="4 9" id="KW-0863">Zinc-finger</keyword>
<dbReference type="PROSITE" id="PS50157">
    <property type="entry name" value="ZINC_FINGER_C2H2_2"/>
    <property type="match status" value="4"/>
</dbReference>
<keyword evidence="7" id="KW-0539">Nucleus</keyword>
<comment type="subcellular location">
    <subcellularLocation>
        <location evidence="1">Nucleus</location>
    </subcellularLocation>
</comment>
<dbReference type="SUPFAM" id="SSF57667">
    <property type="entry name" value="beta-beta-alpha zinc fingers"/>
    <property type="match status" value="3"/>
</dbReference>
<evidence type="ECO:0000313" key="12">
    <source>
        <dbReference type="EMBL" id="CAD21523.1"/>
    </source>
</evidence>